<reference evidence="3" key="1">
    <citation type="submission" date="2016-05" db="EMBL/GenBank/DDBJ databases">
        <authorList>
            <person name="Naeem Raeece"/>
        </authorList>
    </citation>
    <scope>NUCLEOTIDE SEQUENCE [LARGE SCALE GENOMIC DNA]</scope>
</reference>
<feature type="compositionally biased region" description="Low complexity" evidence="1">
    <location>
        <begin position="91"/>
        <end position="105"/>
    </location>
</feature>
<feature type="compositionally biased region" description="Gly residues" evidence="1">
    <location>
        <begin position="106"/>
        <end position="127"/>
    </location>
</feature>
<sequence>MRKMQAVKRIDSRDFDDVLPVHVDIDQINEHNKTCKYICGNVNHEVYNKNTNNKLTKLLGGEYVYAWATDVCGNKVSGGNVCGSNVGDGKVGGSKVSGSKVSGSNVSGGSGDGSNVGGSNVGGGSGDGSKICDKEKRVLLGNGSSSVVACTLIGPVLNNLMFSKGVESTQFNIRIKNVQGYRNEREKIYEEIVTKNCEQVIDSSVYKFQQFHFKIQILHECSYILPSIVNAIILTFIYNNISLNYVINAVTIGIVDVNMYKSYIEEKESISSIPFVENEYTNGNYVKQGYKDEESFSNELKENFFYHYNNRCIPKIIIDPLNVEIDTYCSSAFCFIVAPDFNKILSNILIKNSLGVSSEVFHLSKSYACQASKCFHENVKKRYSTHLEQVETCLENNYL</sequence>
<dbReference type="Proteomes" id="UP000078550">
    <property type="component" value="Unassembled WGS sequence"/>
</dbReference>
<dbReference type="InterPro" id="IPR027408">
    <property type="entry name" value="PNPase/RNase_PH_dom_sf"/>
</dbReference>
<protein>
    <submittedName>
        <fullName evidence="2">Uncharacterized protein</fullName>
    </submittedName>
</protein>
<name>A0A1A8YJU5_PLAOA</name>
<proteinExistence type="predicted"/>
<dbReference type="Gene3D" id="3.30.230.70">
    <property type="entry name" value="GHMP Kinase, N-terminal domain"/>
    <property type="match status" value="1"/>
</dbReference>
<evidence type="ECO:0000313" key="2">
    <source>
        <dbReference type="EMBL" id="SBT31795.1"/>
    </source>
</evidence>
<organism evidence="2 3">
    <name type="scientific">Plasmodium ovale wallikeri</name>
    <dbReference type="NCBI Taxonomy" id="864142"/>
    <lineage>
        <taxon>Eukaryota</taxon>
        <taxon>Sar</taxon>
        <taxon>Alveolata</taxon>
        <taxon>Apicomplexa</taxon>
        <taxon>Aconoidasida</taxon>
        <taxon>Haemosporida</taxon>
        <taxon>Plasmodiidae</taxon>
        <taxon>Plasmodium</taxon>
        <taxon>Plasmodium (Plasmodium)</taxon>
    </lineage>
</organism>
<evidence type="ECO:0000256" key="1">
    <source>
        <dbReference type="SAM" id="MobiDB-lite"/>
    </source>
</evidence>
<dbReference type="AlphaFoldDB" id="A0A1A8YJU5"/>
<accession>A0A1A8YJU5</accession>
<gene>
    <name evidence="2" type="ORF">POVWA2_006110</name>
</gene>
<feature type="region of interest" description="Disordered" evidence="1">
    <location>
        <begin position="91"/>
        <end position="127"/>
    </location>
</feature>
<evidence type="ECO:0000313" key="3">
    <source>
        <dbReference type="Proteomes" id="UP000078550"/>
    </source>
</evidence>
<dbReference type="EMBL" id="FLRE01000024">
    <property type="protein sequence ID" value="SBT31795.1"/>
    <property type="molecule type" value="Genomic_DNA"/>
</dbReference>